<comment type="caution">
    <text evidence="1">The sequence shown here is derived from an EMBL/GenBank/DDBJ whole genome shotgun (WGS) entry which is preliminary data.</text>
</comment>
<proteinExistence type="predicted"/>
<organism evidence="1 2">
    <name type="scientific">Streptomyces salyersiae</name>
    <dbReference type="NCBI Taxonomy" id="3075530"/>
    <lineage>
        <taxon>Bacteria</taxon>
        <taxon>Bacillati</taxon>
        <taxon>Actinomycetota</taxon>
        <taxon>Actinomycetes</taxon>
        <taxon>Kitasatosporales</taxon>
        <taxon>Streptomycetaceae</taxon>
        <taxon>Streptomyces</taxon>
    </lineage>
</organism>
<reference evidence="2" key="1">
    <citation type="submission" date="2023-07" db="EMBL/GenBank/DDBJ databases">
        <title>30 novel species of actinomycetes from the DSMZ collection.</title>
        <authorList>
            <person name="Nouioui I."/>
        </authorList>
    </citation>
    <scope>NUCLEOTIDE SEQUENCE [LARGE SCALE GENOMIC DNA]</scope>
    <source>
        <strain evidence="2">DSM 41770</strain>
    </source>
</reference>
<dbReference type="RefSeq" id="WP_311658034.1">
    <property type="nucleotide sequence ID" value="NZ_JAVREX010000008.1"/>
</dbReference>
<keyword evidence="2" id="KW-1185">Reference proteome</keyword>
<dbReference type="EMBL" id="JAVREX010000008">
    <property type="protein sequence ID" value="MDT0429809.1"/>
    <property type="molecule type" value="Genomic_DNA"/>
</dbReference>
<name>A0ABU2RR17_9ACTN</name>
<evidence type="ECO:0000313" key="1">
    <source>
        <dbReference type="EMBL" id="MDT0429809.1"/>
    </source>
</evidence>
<gene>
    <name evidence="1" type="ORF">RM649_19450</name>
</gene>
<accession>A0ABU2RR17</accession>
<protein>
    <submittedName>
        <fullName evidence="1">Uncharacterized protein</fullName>
    </submittedName>
</protein>
<dbReference type="Proteomes" id="UP001183777">
    <property type="component" value="Unassembled WGS sequence"/>
</dbReference>
<evidence type="ECO:0000313" key="2">
    <source>
        <dbReference type="Proteomes" id="UP001183777"/>
    </source>
</evidence>
<sequence length="95" mass="10495">MTSSCLALPKSQVGKTSEFFGQARAHWLVSEPPADAWARTSCGDGAHGPREYDWAAAPIRPWRREGWGHWSLARHSLTDPTDIARYICFSPAGTP</sequence>